<dbReference type="GO" id="GO:0005886">
    <property type="term" value="C:plasma membrane"/>
    <property type="evidence" value="ECO:0007669"/>
    <property type="project" value="UniProtKB-SubCell"/>
</dbReference>
<protein>
    <recommendedName>
        <fullName evidence="9">Polysaccharide biosynthesis protein</fullName>
    </recommendedName>
</protein>
<dbReference type="PANTHER" id="PTHR30250:SF11">
    <property type="entry name" value="O-ANTIGEN TRANSPORTER-RELATED"/>
    <property type="match status" value="1"/>
</dbReference>
<dbReference type="AlphaFoldDB" id="A0A3N0BDV7"/>
<evidence type="ECO:0000313" key="8">
    <source>
        <dbReference type="Proteomes" id="UP000278632"/>
    </source>
</evidence>
<feature type="transmembrane region" description="Helical" evidence="6">
    <location>
        <begin position="406"/>
        <end position="427"/>
    </location>
</feature>
<feature type="transmembrane region" description="Helical" evidence="6">
    <location>
        <begin position="288"/>
        <end position="308"/>
    </location>
</feature>
<feature type="transmembrane region" description="Helical" evidence="6">
    <location>
        <begin position="112"/>
        <end position="130"/>
    </location>
</feature>
<keyword evidence="2" id="KW-1003">Cell membrane</keyword>
<feature type="transmembrane region" description="Helical" evidence="6">
    <location>
        <begin position="230"/>
        <end position="250"/>
    </location>
</feature>
<dbReference type="InterPro" id="IPR050833">
    <property type="entry name" value="Poly_Biosynth_Transport"/>
</dbReference>
<organism evidence="7 8">
    <name type="scientific">Paraeggerthella hongkongensis</name>
    <dbReference type="NCBI Taxonomy" id="230658"/>
    <lineage>
        <taxon>Bacteria</taxon>
        <taxon>Bacillati</taxon>
        <taxon>Actinomycetota</taxon>
        <taxon>Coriobacteriia</taxon>
        <taxon>Eggerthellales</taxon>
        <taxon>Eggerthellaceae</taxon>
        <taxon>Paraeggerthella</taxon>
    </lineage>
</organism>
<feature type="transmembrane region" description="Helical" evidence="6">
    <location>
        <begin position="433"/>
        <end position="452"/>
    </location>
</feature>
<dbReference type="RefSeq" id="WP_123191945.1">
    <property type="nucleotide sequence ID" value="NZ_QICD01000007.1"/>
</dbReference>
<dbReference type="Proteomes" id="UP000278632">
    <property type="component" value="Unassembled WGS sequence"/>
</dbReference>
<dbReference type="InterPro" id="IPR002797">
    <property type="entry name" value="Polysacc_synth"/>
</dbReference>
<keyword evidence="5 6" id="KW-0472">Membrane</keyword>
<feature type="transmembrane region" description="Helical" evidence="6">
    <location>
        <begin position="83"/>
        <end position="106"/>
    </location>
</feature>
<feature type="transmembrane region" description="Helical" evidence="6">
    <location>
        <begin position="12"/>
        <end position="36"/>
    </location>
</feature>
<comment type="caution">
    <text evidence="7">The sequence shown here is derived from an EMBL/GenBank/DDBJ whole genome shotgun (WGS) entry which is preliminary data.</text>
</comment>
<accession>A0A3N0BDV7</accession>
<evidence type="ECO:0000256" key="4">
    <source>
        <dbReference type="ARBA" id="ARBA00022989"/>
    </source>
</evidence>
<feature type="transmembrane region" description="Helical" evidence="6">
    <location>
        <begin position="139"/>
        <end position="160"/>
    </location>
</feature>
<keyword evidence="3 6" id="KW-0812">Transmembrane</keyword>
<feature type="transmembrane region" description="Helical" evidence="6">
    <location>
        <begin position="166"/>
        <end position="187"/>
    </location>
</feature>
<evidence type="ECO:0000313" key="7">
    <source>
        <dbReference type="EMBL" id="RNL45767.1"/>
    </source>
</evidence>
<evidence type="ECO:0008006" key="9">
    <source>
        <dbReference type="Google" id="ProtNLM"/>
    </source>
</evidence>
<gene>
    <name evidence="7" type="ORF">DMP08_05465</name>
</gene>
<dbReference type="EMBL" id="QICD01000007">
    <property type="protein sequence ID" value="RNL45767.1"/>
    <property type="molecule type" value="Genomic_DNA"/>
</dbReference>
<dbReference type="PANTHER" id="PTHR30250">
    <property type="entry name" value="PST FAMILY PREDICTED COLANIC ACID TRANSPORTER"/>
    <property type="match status" value="1"/>
</dbReference>
<comment type="subcellular location">
    <subcellularLocation>
        <location evidence="1">Cell membrane</location>
        <topology evidence="1">Multi-pass membrane protein</topology>
    </subcellularLocation>
</comment>
<sequence length="465" mass="51326">MSRELSLIKNTAIFAVGNVGSKLLVLLLLPICTYFIDPSGVGVYDLLYSLLEVLKPVAVLAIPESLFRWLLDKDANRRGVFASWTPLFVVLLLAFTFLYVAVWSLLRFNDAALVYALIVSGVVYMSLQFATRGLHNNKLFAIQGIVYSIALCSASLLFVIPLGLDYRGMLLGILVGNLVSSVLMIVIQRKDFKFSFKDRNLAQSKEMLRYSALLLPNSLCWWLINGFSRVLVVGVLGLAANGVFAIAARFPTALTMLSNIFQQAWTEQAVGEFDATDRNEYFTKIFRLYSRIVLSIAIVLIPFTKLFIDLFLDSGYTEACNYIGLLYLSGVFNAFSSFFGTGYFCGKDTKGAASTTIVGALVSCGLSVALIFPFGLLGVVVGMLAGQMTMWMVRIRQSSSYFMIHIDWVQIVIGVVICLLFSGAVIFVSDQTAVALLFLGAVVAVLLSWDILKSAFRKCARFSRE</sequence>
<keyword evidence="8" id="KW-1185">Reference proteome</keyword>
<evidence type="ECO:0000256" key="2">
    <source>
        <dbReference type="ARBA" id="ARBA00022475"/>
    </source>
</evidence>
<keyword evidence="4 6" id="KW-1133">Transmembrane helix</keyword>
<evidence type="ECO:0000256" key="1">
    <source>
        <dbReference type="ARBA" id="ARBA00004651"/>
    </source>
</evidence>
<reference evidence="8" key="1">
    <citation type="submission" date="2018-05" db="EMBL/GenBank/DDBJ databases">
        <title>Genome Sequencing of selected type strains of the family Eggerthellaceae.</title>
        <authorList>
            <person name="Danylec N."/>
            <person name="Stoll D.A."/>
            <person name="Doetsch A."/>
            <person name="Huch M."/>
        </authorList>
    </citation>
    <scope>NUCLEOTIDE SEQUENCE [LARGE SCALE GENOMIC DNA]</scope>
    <source>
        <strain evidence="8">DSM 16106</strain>
    </source>
</reference>
<evidence type="ECO:0000256" key="5">
    <source>
        <dbReference type="ARBA" id="ARBA00023136"/>
    </source>
</evidence>
<proteinExistence type="predicted"/>
<evidence type="ECO:0000256" key="3">
    <source>
        <dbReference type="ARBA" id="ARBA00022692"/>
    </source>
</evidence>
<dbReference type="OrthoDB" id="3249502at2"/>
<name>A0A3N0BDV7_9ACTN</name>
<evidence type="ECO:0000256" key="6">
    <source>
        <dbReference type="SAM" id="Phobius"/>
    </source>
</evidence>
<feature type="transmembrane region" description="Helical" evidence="6">
    <location>
        <begin position="357"/>
        <end position="385"/>
    </location>
</feature>
<dbReference type="Pfam" id="PF01943">
    <property type="entry name" value="Polysacc_synt"/>
    <property type="match status" value="1"/>
</dbReference>